<dbReference type="CDD" id="cd02094">
    <property type="entry name" value="P-type_ATPase_Cu-like"/>
    <property type="match status" value="1"/>
</dbReference>
<dbReference type="FunFam" id="2.70.150.10:FF:000002">
    <property type="entry name" value="Copper-transporting ATPase 1, putative"/>
    <property type="match status" value="1"/>
</dbReference>
<evidence type="ECO:0000256" key="14">
    <source>
        <dbReference type="ARBA" id="ARBA00023065"/>
    </source>
</evidence>
<comment type="similarity">
    <text evidence="2 18">Belongs to the cation transport ATPase (P-type) (TC 3.A.3) family. Type IB subfamily.</text>
</comment>
<dbReference type="GO" id="GO:0005886">
    <property type="term" value="C:plasma membrane"/>
    <property type="evidence" value="ECO:0007669"/>
    <property type="project" value="UniProtKB-SubCell"/>
</dbReference>
<sequence length="818" mass="88341">MVKVVTNTINESLLKDDKAGIDKENNIFTLPIQGMTCASCATRLERVLNKAPSIVNAQVNLALEQARLILDPKSISKDEIYHIITQAGFSVPTENLEFQVSGMTCTACTVRLEKVLKQLLEVHEVTVNLATERVVVKISEGTLSNTQIISAIEKAGFTAEPLSSFAEREVQEKERIKIHERQELRRLWISALLTLPLSLPMLFMPFGIHADLPAFAQFLLATPIQFWIGSRFYIGAYQSLRGGMGNMDVLVVLGTSAAWGLSVWNMLSSTGEGHLYFEASAMLITLILLGKWLEGKAKRSAASAIRSLMALRPDQARVEQDGNFIEMPVDQVMTDMVVLIRPGERVPVDGIILEGSSQLDESLITGESLPILREQGEIVTGGSINGEGLLKIRATTVGSESTLARIIHLVEDAQASKAPVQKLVDKVTHVFIPAVVTVAFITFLSWWFIDGSVEIAFRSAISVLVIACPCALGLATPTALMVGTGVAARHGILIRDAIALESAQNSNTVVFDKTGTLTEGQPSVTEVYPLSDTKEELLQLVASAQQGSEHPLAKAILKKAEEQTLVLSQPKNFRNLPGRGFQATIQERAILVGNRRLMKEHNIDLSPLSSQGETLEHQGHTLMWVALPQYSSQLLGVIAVSDPIKEIARQAVSSLQEQGITTVILTGDNRGVAQVVADKLGIDQVIAEVLPEDKANQIQSLKNQGHHVVMVGDGVNDAPALAAADVGMAMGTGSDVAMETAGITLMRGDPSLVASALSVSRATYQKIRQNLFWAFAYNVIAIPLAAFGMLSPVVAGAAMAMSSVSVVSNSLLLRRWHP</sequence>
<keyword evidence="4 18" id="KW-0812">Transmembrane</keyword>
<keyword evidence="5 18" id="KW-0479">Metal-binding</keyword>
<evidence type="ECO:0000256" key="17">
    <source>
        <dbReference type="ARBA" id="ARBA00047424"/>
    </source>
</evidence>
<dbReference type="SFLD" id="SFLDF00027">
    <property type="entry name" value="p-type_atpase"/>
    <property type="match status" value="1"/>
</dbReference>
<dbReference type="NCBIfam" id="TIGR01525">
    <property type="entry name" value="ATPase-IB_hvy"/>
    <property type="match status" value="1"/>
</dbReference>
<evidence type="ECO:0000256" key="5">
    <source>
        <dbReference type="ARBA" id="ARBA00022723"/>
    </source>
</evidence>
<evidence type="ECO:0000256" key="9">
    <source>
        <dbReference type="ARBA" id="ARBA00022840"/>
    </source>
</evidence>
<dbReference type="InterPro" id="IPR059000">
    <property type="entry name" value="ATPase_P-type_domA"/>
</dbReference>
<dbReference type="InterPro" id="IPR017969">
    <property type="entry name" value="Heavy-metal-associated_CS"/>
</dbReference>
<dbReference type="GO" id="GO:0005507">
    <property type="term" value="F:copper ion binding"/>
    <property type="evidence" value="ECO:0007669"/>
    <property type="project" value="InterPro"/>
</dbReference>
<dbReference type="Pfam" id="PF00122">
    <property type="entry name" value="E1-E2_ATPase"/>
    <property type="match status" value="1"/>
</dbReference>
<dbReference type="GO" id="GO:0005524">
    <property type="term" value="F:ATP binding"/>
    <property type="evidence" value="ECO:0007669"/>
    <property type="project" value="UniProtKB-UniRule"/>
</dbReference>
<evidence type="ECO:0000256" key="1">
    <source>
        <dbReference type="ARBA" id="ARBA00004127"/>
    </source>
</evidence>
<keyword evidence="6" id="KW-0677">Repeat</keyword>
<dbReference type="InterPro" id="IPR023214">
    <property type="entry name" value="HAD_sf"/>
</dbReference>
<feature type="domain" description="HMA" evidence="19">
    <location>
        <begin position="26"/>
        <end position="92"/>
    </location>
</feature>
<keyword evidence="7 18" id="KW-0547">Nucleotide-binding</keyword>
<comment type="catalytic activity">
    <reaction evidence="17">
        <text>Cu(2+)(in) + ATP + H2O = Cu(2+)(out) + ADP + phosphate + H(+)</text>
        <dbReference type="Rhea" id="RHEA:10376"/>
        <dbReference type="ChEBI" id="CHEBI:15377"/>
        <dbReference type="ChEBI" id="CHEBI:15378"/>
        <dbReference type="ChEBI" id="CHEBI:29036"/>
        <dbReference type="ChEBI" id="CHEBI:30616"/>
        <dbReference type="ChEBI" id="CHEBI:43474"/>
        <dbReference type="ChEBI" id="CHEBI:456216"/>
        <dbReference type="EC" id="7.2.2.9"/>
    </reaction>
</comment>
<dbReference type="InterPro" id="IPR044492">
    <property type="entry name" value="P_typ_ATPase_HD_dom"/>
</dbReference>
<evidence type="ECO:0000256" key="18">
    <source>
        <dbReference type="RuleBase" id="RU362081"/>
    </source>
</evidence>
<dbReference type="PROSITE" id="PS50846">
    <property type="entry name" value="HMA_2"/>
    <property type="match status" value="2"/>
</dbReference>
<dbReference type="KEGG" id="ntg:NSCAC_1685"/>
<evidence type="ECO:0000256" key="11">
    <source>
        <dbReference type="ARBA" id="ARBA00022967"/>
    </source>
</evidence>
<dbReference type="AlphaFoldDB" id="A0A7G1QBU5"/>
<organism evidence="20 21">
    <name type="scientific">Candidatus Nitrosacidococcus tergens</name>
    <dbReference type="NCBI Taxonomy" id="553981"/>
    <lineage>
        <taxon>Bacteria</taxon>
        <taxon>Pseudomonadati</taxon>
        <taxon>Pseudomonadota</taxon>
        <taxon>Gammaproteobacteria</taxon>
        <taxon>Chromatiales</taxon>
        <taxon>Chromatiaceae</taxon>
        <taxon>Candidatus Nitrosacidococcus</taxon>
    </lineage>
</organism>
<evidence type="ECO:0000256" key="13">
    <source>
        <dbReference type="ARBA" id="ARBA00023008"/>
    </source>
</evidence>
<dbReference type="SUPFAM" id="SSF56784">
    <property type="entry name" value="HAD-like"/>
    <property type="match status" value="1"/>
</dbReference>
<gene>
    <name evidence="20" type="primary">copA</name>
    <name evidence="20" type="ORF">NSCAC_1685</name>
</gene>
<keyword evidence="18" id="KW-1003">Cell membrane</keyword>
<dbReference type="InterPro" id="IPR008250">
    <property type="entry name" value="ATPase_P-typ_transduc_dom_A_sf"/>
</dbReference>
<dbReference type="FunFam" id="3.30.70.100:FF:000005">
    <property type="entry name" value="Copper-exporting P-type ATPase A"/>
    <property type="match status" value="2"/>
</dbReference>
<keyword evidence="14" id="KW-0406">Ion transport</keyword>
<dbReference type="GO" id="GO:0012505">
    <property type="term" value="C:endomembrane system"/>
    <property type="evidence" value="ECO:0007669"/>
    <property type="project" value="UniProtKB-SubCell"/>
</dbReference>
<dbReference type="RefSeq" id="WP_197744333.1">
    <property type="nucleotide sequence ID" value="NZ_LR778175.1"/>
</dbReference>
<evidence type="ECO:0000256" key="12">
    <source>
        <dbReference type="ARBA" id="ARBA00022989"/>
    </source>
</evidence>
<keyword evidence="8" id="KW-0187">Copper transport</keyword>
<feature type="transmembrane region" description="Helical" evidence="18">
    <location>
        <begin position="770"/>
        <end position="787"/>
    </location>
</feature>
<dbReference type="SUPFAM" id="SSF81665">
    <property type="entry name" value="Calcium ATPase, transmembrane domain M"/>
    <property type="match status" value="1"/>
</dbReference>
<protein>
    <recommendedName>
        <fullName evidence="16">P-type Cu(2+) transporter</fullName>
        <ecNumber evidence="16">7.2.2.9</ecNumber>
    </recommendedName>
</protein>
<dbReference type="CDD" id="cd00371">
    <property type="entry name" value="HMA"/>
    <property type="match status" value="2"/>
</dbReference>
<dbReference type="InterPro" id="IPR036163">
    <property type="entry name" value="HMA_dom_sf"/>
</dbReference>
<proteinExistence type="inferred from homology"/>
<keyword evidence="13" id="KW-0186">Copper</keyword>
<evidence type="ECO:0000256" key="16">
    <source>
        <dbReference type="ARBA" id="ARBA00038904"/>
    </source>
</evidence>
<evidence type="ECO:0000256" key="7">
    <source>
        <dbReference type="ARBA" id="ARBA00022741"/>
    </source>
</evidence>
<dbReference type="Gene3D" id="3.40.50.1000">
    <property type="entry name" value="HAD superfamily/HAD-like"/>
    <property type="match status" value="1"/>
</dbReference>
<name>A0A7G1QBU5_9GAMM</name>
<dbReference type="NCBIfam" id="TIGR01511">
    <property type="entry name" value="ATPase-IB1_Cu"/>
    <property type="match status" value="1"/>
</dbReference>
<reference evidence="20 21" key="1">
    <citation type="submission" date="2020-03" db="EMBL/GenBank/DDBJ databases">
        <authorList>
            <person name="Picone N."/>
        </authorList>
    </citation>
    <scope>NUCLEOTIDE SEQUENCE [LARGE SCALE GENOMIC DNA]</scope>
    <source>
        <strain evidence="20">NSCAC1</strain>
    </source>
</reference>
<dbReference type="SUPFAM" id="SSF55008">
    <property type="entry name" value="HMA, heavy metal-associated domain"/>
    <property type="match status" value="2"/>
</dbReference>
<dbReference type="SUPFAM" id="SSF81653">
    <property type="entry name" value="Calcium ATPase, transduction domain A"/>
    <property type="match status" value="1"/>
</dbReference>
<dbReference type="Pfam" id="PF00702">
    <property type="entry name" value="Hydrolase"/>
    <property type="match status" value="1"/>
</dbReference>
<dbReference type="NCBIfam" id="TIGR00003">
    <property type="entry name" value="copper ion binding protein"/>
    <property type="match status" value="1"/>
</dbReference>
<dbReference type="PROSITE" id="PS01229">
    <property type="entry name" value="COF_2"/>
    <property type="match status" value="1"/>
</dbReference>
<keyword evidence="10" id="KW-0460">Magnesium</keyword>
<comment type="subcellular location">
    <subcellularLocation>
        <location evidence="18">Cell membrane</location>
    </subcellularLocation>
    <subcellularLocation>
        <location evidence="1">Endomembrane system</location>
        <topology evidence="1">Multi-pass membrane protein</topology>
    </subcellularLocation>
</comment>
<dbReference type="Gene3D" id="3.30.70.100">
    <property type="match status" value="2"/>
</dbReference>
<feature type="domain" description="HMA" evidence="19">
    <location>
        <begin position="94"/>
        <end position="160"/>
    </location>
</feature>
<dbReference type="InterPro" id="IPR006121">
    <property type="entry name" value="HMA_dom"/>
</dbReference>
<dbReference type="InterPro" id="IPR036412">
    <property type="entry name" value="HAD-like_sf"/>
</dbReference>
<evidence type="ECO:0000256" key="6">
    <source>
        <dbReference type="ARBA" id="ARBA00022737"/>
    </source>
</evidence>
<evidence type="ECO:0000313" key="20">
    <source>
        <dbReference type="EMBL" id="CAB1277471.1"/>
    </source>
</evidence>
<dbReference type="InterPro" id="IPR027256">
    <property type="entry name" value="P-typ_ATPase_IB"/>
</dbReference>
<accession>A0A7G1QBU5</accession>
<feature type="transmembrane region" description="Helical" evidence="18">
    <location>
        <begin position="455"/>
        <end position="475"/>
    </location>
</feature>
<dbReference type="SFLD" id="SFLDG00002">
    <property type="entry name" value="C1.7:_P-type_atpase_like"/>
    <property type="match status" value="1"/>
</dbReference>
<feature type="transmembrane region" description="Helical" evidence="18">
    <location>
        <begin position="187"/>
        <end position="208"/>
    </location>
</feature>
<dbReference type="InterPro" id="IPR023298">
    <property type="entry name" value="ATPase_P-typ_TM_dom_sf"/>
</dbReference>
<dbReference type="InterPro" id="IPR023299">
    <property type="entry name" value="ATPase_P-typ_cyto_dom_N"/>
</dbReference>
<keyword evidence="15 18" id="KW-0472">Membrane</keyword>
<dbReference type="GO" id="GO:0043682">
    <property type="term" value="F:P-type divalent copper transporter activity"/>
    <property type="evidence" value="ECO:0007669"/>
    <property type="project" value="UniProtKB-EC"/>
</dbReference>
<dbReference type="GO" id="GO:0016887">
    <property type="term" value="F:ATP hydrolysis activity"/>
    <property type="evidence" value="ECO:0007669"/>
    <property type="project" value="InterPro"/>
</dbReference>
<evidence type="ECO:0000256" key="2">
    <source>
        <dbReference type="ARBA" id="ARBA00006024"/>
    </source>
</evidence>
<evidence type="ECO:0000256" key="3">
    <source>
        <dbReference type="ARBA" id="ARBA00022448"/>
    </source>
</evidence>
<dbReference type="PANTHER" id="PTHR43520:SF8">
    <property type="entry name" value="P-TYPE CU(+) TRANSPORTER"/>
    <property type="match status" value="1"/>
</dbReference>
<feature type="transmembrane region" description="Helical" evidence="18">
    <location>
        <begin position="214"/>
        <end position="234"/>
    </location>
</feature>
<dbReference type="Gene3D" id="3.40.1110.10">
    <property type="entry name" value="Calcium-transporting ATPase, cytoplasmic domain N"/>
    <property type="match status" value="1"/>
</dbReference>
<evidence type="ECO:0000259" key="19">
    <source>
        <dbReference type="PROSITE" id="PS50846"/>
    </source>
</evidence>
<dbReference type="PROSITE" id="PS00154">
    <property type="entry name" value="ATPASE_E1_E2"/>
    <property type="match status" value="1"/>
</dbReference>
<keyword evidence="20" id="KW-0378">Hydrolase</keyword>
<feature type="transmembrane region" description="Helical" evidence="18">
    <location>
        <begin position="430"/>
        <end position="449"/>
    </location>
</feature>
<keyword evidence="11" id="KW-1278">Translocase</keyword>
<keyword evidence="9 18" id="KW-0067">ATP-binding</keyword>
<feature type="transmembrane region" description="Helical" evidence="18">
    <location>
        <begin position="246"/>
        <end position="267"/>
    </location>
</feature>
<evidence type="ECO:0000256" key="8">
    <source>
        <dbReference type="ARBA" id="ARBA00022796"/>
    </source>
</evidence>
<dbReference type="EMBL" id="LR778175">
    <property type="protein sequence ID" value="CAB1277471.1"/>
    <property type="molecule type" value="Genomic_DNA"/>
</dbReference>
<dbReference type="NCBIfam" id="TIGR01494">
    <property type="entry name" value="ATPase_P-type"/>
    <property type="match status" value="1"/>
</dbReference>
<dbReference type="PRINTS" id="PR00943">
    <property type="entry name" value="CUATPASE"/>
</dbReference>
<dbReference type="PROSITE" id="PS01047">
    <property type="entry name" value="HMA_1"/>
    <property type="match status" value="2"/>
</dbReference>
<keyword evidence="12 18" id="KW-1133">Transmembrane helix</keyword>
<keyword evidence="3" id="KW-0813">Transport</keyword>
<dbReference type="GO" id="GO:0055070">
    <property type="term" value="P:copper ion homeostasis"/>
    <property type="evidence" value="ECO:0007669"/>
    <property type="project" value="TreeGrafter"/>
</dbReference>
<dbReference type="InterPro" id="IPR001757">
    <property type="entry name" value="P_typ_ATPase"/>
</dbReference>
<keyword evidence="21" id="KW-1185">Reference proteome</keyword>
<evidence type="ECO:0000256" key="4">
    <source>
        <dbReference type="ARBA" id="ARBA00022692"/>
    </source>
</evidence>
<dbReference type="PRINTS" id="PR00942">
    <property type="entry name" value="CUATPASEI"/>
</dbReference>
<dbReference type="Proteomes" id="UP000516072">
    <property type="component" value="Chromosome"/>
</dbReference>
<dbReference type="PRINTS" id="PR00119">
    <property type="entry name" value="CATATPASE"/>
</dbReference>
<evidence type="ECO:0000313" key="21">
    <source>
        <dbReference type="Proteomes" id="UP000516072"/>
    </source>
</evidence>
<evidence type="ECO:0000256" key="10">
    <source>
        <dbReference type="ARBA" id="ARBA00022842"/>
    </source>
</evidence>
<dbReference type="SFLD" id="SFLDS00003">
    <property type="entry name" value="Haloacid_Dehalogenase"/>
    <property type="match status" value="1"/>
</dbReference>
<dbReference type="Pfam" id="PF00403">
    <property type="entry name" value="HMA"/>
    <property type="match status" value="2"/>
</dbReference>
<dbReference type="PANTHER" id="PTHR43520">
    <property type="entry name" value="ATP7, ISOFORM B"/>
    <property type="match status" value="1"/>
</dbReference>
<dbReference type="Gene3D" id="2.70.150.10">
    <property type="entry name" value="Calcium-transporting ATPase, cytoplasmic transduction domain A"/>
    <property type="match status" value="1"/>
</dbReference>
<evidence type="ECO:0000256" key="15">
    <source>
        <dbReference type="ARBA" id="ARBA00023136"/>
    </source>
</evidence>
<dbReference type="EC" id="7.2.2.9" evidence="16"/>
<feature type="transmembrane region" description="Helical" evidence="18">
    <location>
        <begin position="273"/>
        <end position="293"/>
    </location>
</feature>
<dbReference type="InterPro" id="IPR006122">
    <property type="entry name" value="HMA_Cu_ion-bd"/>
</dbReference>
<dbReference type="InterPro" id="IPR018303">
    <property type="entry name" value="ATPase_P-typ_P_site"/>
</dbReference>